<dbReference type="GO" id="GO:0051301">
    <property type="term" value="P:cell division"/>
    <property type="evidence" value="ECO:0007669"/>
    <property type="project" value="UniProtKB-KW"/>
</dbReference>
<dbReference type="OrthoDB" id="10263272at2759"/>
<accession>A0A2U1LF37</accession>
<evidence type="ECO:0000313" key="7">
    <source>
        <dbReference type="Proteomes" id="UP000245207"/>
    </source>
</evidence>
<dbReference type="Gene3D" id="2.130.10.10">
    <property type="entry name" value="YVTN repeat-like/Quinoprotein amine dehydrogenase"/>
    <property type="match status" value="1"/>
</dbReference>
<protein>
    <submittedName>
        <fullName evidence="6">Cell division control 20-1</fullName>
    </submittedName>
</protein>
<sequence>MTDLLDRFIPNRSAMDFDYAHYMLTEAKKGKENPVDSSPAREAYRKRLAEGCNMNRTRILAFKNKPPTPVEAIPSDLFAAPVHQSKTVKARRYIPQTSERTLDAPDLVDDYYLNLLDWGSSNVLPIALANSLWDSTANRLFRTLKAGHQSRVGAMDLNNHIMSTRGMDGQIICYM</sequence>
<keyword evidence="7" id="KW-1185">Reference proteome</keyword>
<dbReference type="EMBL" id="PKPP01009732">
    <property type="protein sequence ID" value="PWA47598.1"/>
    <property type="molecule type" value="Genomic_DNA"/>
</dbReference>
<dbReference type="GO" id="GO:0005680">
    <property type="term" value="C:anaphase-promoting complex"/>
    <property type="evidence" value="ECO:0007669"/>
    <property type="project" value="TreeGrafter"/>
</dbReference>
<dbReference type="PANTHER" id="PTHR19918:SF8">
    <property type="entry name" value="FI02843P"/>
    <property type="match status" value="1"/>
</dbReference>
<dbReference type="GO" id="GO:0031145">
    <property type="term" value="P:anaphase-promoting complex-dependent catabolic process"/>
    <property type="evidence" value="ECO:0007669"/>
    <property type="project" value="TreeGrafter"/>
</dbReference>
<evidence type="ECO:0000256" key="1">
    <source>
        <dbReference type="ARBA" id="ARBA00022574"/>
    </source>
</evidence>
<dbReference type="GO" id="GO:1905786">
    <property type="term" value="P:positive regulation of anaphase-promoting complex-dependent catabolic process"/>
    <property type="evidence" value="ECO:0007669"/>
    <property type="project" value="TreeGrafter"/>
</dbReference>
<gene>
    <name evidence="6" type="ORF">CTI12_AA497770</name>
</gene>
<dbReference type="STRING" id="35608.A0A2U1LF37"/>
<evidence type="ECO:0000256" key="4">
    <source>
        <dbReference type="ARBA" id="ARBA00022776"/>
    </source>
</evidence>
<keyword evidence="1" id="KW-0853">WD repeat</keyword>
<evidence type="ECO:0000256" key="2">
    <source>
        <dbReference type="ARBA" id="ARBA00022618"/>
    </source>
</evidence>
<evidence type="ECO:0000256" key="3">
    <source>
        <dbReference type="ARBA" id="ARBA00022737"/>
    </source>
</evidence>
<evidence type="ECO:0000313" key="6">
    <source>
        <dbReference type="EMBL" id="PWA47598.1"/>
    </source>
</evidence>
<dbReference type="GO" id="GO:0010997">
    <property type="term" value="F:anaphase-promoting complex binding"/>
    <property type="evidence" value="ECO:0007669"/>
    <property type="project" value="InterPro"/>
</dbReference>
<name>A0A2U1LF37_ARTAN</name>
<evidence type="ECO:0000256" key="5">
    <source>
        <dbReference type="ARBA" id="ARBA00023306"/>
    </source>
</evidence>
<keyword evidence="3" id="KW-0677">Repeat</keyword>
<keyword evidence="4" id="KW-0498">Mitosis</keyword>
<organism evidence="6 7">
    <name type="scientific">Artemisia annua</name>
    <name type="common">Sweet wormwood</name>
    <dbReference type="NCBI Taxonomy" id="35608"/>
    <lineage>
        <taxon>Eukaryota</taxon>
        <taxon>Viridiplantae</taxon>
        <taxon>Streptophyta</taxon>
        <taxon>Embryophyta</taxon>
        <taxon>Tracheophyta</taxon>
        <taxon>Spermatophyta</taxon>
        <taxon>Magnoliopsida</taxon>
        <taxon>eudicotyledons</taxon>
        <taxon>Gunneridae</taxon>
        <taxon>Pentapetalae</taxon>
        <taxon>asterids</taxon>
        <taxon>campanulids</taxon>
        <taxon>Asterales</taxon>
        <taxon>Asteraceae</taxon>
        <taxon>Asteroideae</taxon>
        <taxon>Anthemideae</taxon>
        <taxon>Artemisiinae</taxon>
        <taxon>Artemisia</taxon>
    </lineage>
</organism>
<dbReference type="PANTHER" id="PTHR19918">
    <property type="entry name" value="CELL DIVISION CYCLE 20 CDC20 FIZZY -RELATED"/>
    <property type="match status" value="1"/>
</dbReference>
<keyword evidence="2 6" id="KW-0132">Cell division</keyword>
<dbReference type="InterPro" id="IPR015943">
    <property type="entry name" value="WD40/YVTN_repeat-like_dom_sf"/>
</dbReference>
<dbReference type="Proteomes" id="UP000245207">
    <property type="component" value="Unassembled WGS sequence"/>
</dbReference>
<dbReference type="GO" id="GO:1990757">
    <property type="term" value="F:ubiquitin ligase activator activity"/>
    <property type="evidence" value="ECO:0007669"/>
    <property type="project" value="TreeGrafter"/>
</dbReference>
<proteinExistence type="predicted"/>
<dbReference type="InterPro" id="IPR033010">
    <property type="entry name" value="Cdc20/Fizzy"/>
</dbReference>
<reference evidence="6 7" key="1">
    <citation type="journal article" date="2018" name="Mol. Plant">
        <title>The genome of Artemisia annua provides insight into the evolution of Asteraceae family and artemisinin biosynthesis.</title>
        <authorList>
            <person name="Shen Q."/>
            <person name="Zhang L."/>
            <person name="Liao Z."/>
            <person name="Wang S."/>
            <person name="Yan T."/>
            <person name="Shi P."/>
            <person name="Liu M."/>
            <person name="Fu X."/>
            <person name="Pan Q."/>
            <person name="Wang Y."/>
            <person name="Lv Z."/>
            <person name="Lu X."/>
            <person name="Zhang F."/>
            <person name="Jiang W."/>
            <person name="Ma Y."/>
            <person name="Chen M."/>
            <person name="Hao X."/>
            <person name="Li L."/>
            <person name="Tang Y."/>
            <person name="Lv G."/>
            <person name="Zhou Y."/>
            <person name="Sun X."/>
            <person name="Brodelius P.E."/>
            <person name="Rose J.K.C."/>
            <person name="Tang K."/>
        </authorList>
    </citation>
    <scope>NUCLEOTIDE SEQUENCE [LARGE SCALE GENOMIC DNA]</scope>
    <source>
        <strain evidence="7">cv. Huhao1</strain>
        <tissue evidence="6">Leaf</tissue>
    </source>
</reference>
<comment type="caution">
    <text evidence="6">The sequence shown here is derived from an EMBL/GenBank/DDBJ whole genome shotgun (WGS) entry which is preliminary data.</text>
</comment>
<keyword evidence="5" id="KW-0131">Cell cycle</keyword>
<dbReference type="AlphaFoldDB" id="A0A2U1LF37"/>